<feature type="transmembrane region" description="Helical" evidence="5">
    <location>
        <begin position="94"/>
        <end position="112"/>
    </location>
</feature>
<dbReference type="InterPro" id="IPR000276">
    <property type="entry name" value="GPCR_Rhodpsn"/>
</dbReference>
<organism evidence="7 8">
    <name type="scientific">Dreissena polymorpha</name>
    <name type="common">Zebra mussel</name>
    <name type="synonym">Mytilus polymorpha</name>
    <dbReference type="NCBI Taxonomy" id="45954"/>
    <lineage>
        <taxon>Eukaryota</taxon>
        <taxon>Metazoa</taxon>
        <taxon>Spiralia</taxon>
        <taxon>Lophotrochozoa</taxon>
        <taxon>Mollusca</taxon>
        <taxon>Bivalvia</taxon>
        <taxon>Autobranchia</taxon>
        <taxon>Heteroconchia</taxon>
        <taxon>Euheterodonta</taxon>
        <taxon>Imparidentia</taxon>
        <taxon>Neoheterodontei</taxon>
        <taxon>Myida</taxon>
        <taxon>Dreissenoidea</taxon>
        <taxon>Dreissenidae</taxon>
        <taxon>Dreissena</taxon>
    </lineage>
</organism>
<dbReference type="GO" id="GO:0016020">
    <property type="term" value="C:membrane"/>
    <property type="evidence" value="ECO:0007669"/>
    <property type="project" value="UniProtKB-SubCell"/>
</dbReference>
<dbReference type="Proteomes" id="UP000828390">
    <property type="component" value="Unassembled WGS sequence"/>
</dbReference>
<dbReference type="Gene3D" id="1.20.1070.10">
    <property type="entry name" value="Rhodopsin 7-helix transmembrane proteins"/>
    <property type="match status" value="1"/>
</dbReference>
<evidence type="ECO:0000256" key="1">
    <source>
        <dbReference type="ARBA" id="ARBA00004370"/>
    </source>
</evidence>
<proteinExistence type="predicted"/>
<reference evidence="7" key="2">
    <citation type="submission" date="2020-11" db="EMBL/GenBank/DDBJ databases">
        <authorList>
            <person name="McCartney M.A."/>
            <person name="Auch B."/>
            <person name="Kono T."/>
            <person name="Mallez S."/>
            <person name="Becker A."/>
            <person name="Gohl D.M."/>
            <person name="Silverstein K.A.T."/>
            <person name="Koren S."/>
            <person name="Bechman K.B."/>
            <person name="Herman A."/>
            <person name="Abrahante J.E."/>
            <person name="Garbe J."/>
        </authorList>
    </citation>
    <scope>NUCLEOTIDE SEQUENCE</scope>
    <source>
        <strain evidence="7">Duluth1</strain>
        <tissue evidence="7">Whole animal</tissue>
    </source>
</reference>
<keyword evidence="8" id="KW-1185">Reference proteome</keyword>
<keyword evidence="2 5" id="KW-0812">Transmembrane</keyword>
<dbReference type="GO" id="GO:0004930">
    <property type="term" value="F:G protein-coupled receptor activity"/>
    <property type="evidence" value="ECO:0007669"/>
    <property type="project" value="InterPro"/>
</dbReference>
<dbReference type="EMBL" id="JAIWYP010000001">
    <property type="protein sequence ID" value="KAH3877682.1"/>
    <property type="molecule type" value="Genomic_DNA"/>
</dbReference>
<comment type="subcellular location">
    <subcellularLocation>
        <location evidence="1">Membrane</location>
    </subcellularLocation>
</comment>
<dbReference type="AlphaFoldDB" id="A0A9D4RT58"/>
<keyword evidence="4 5" id="KW-0472">Membrane</keyword>
<evidence type="ECO:0000313" key="7">
    <source>
        <dbReference type="EMBL" id="KAH3877682.1"/>
    </source>
</evidence>
<dbReference type="PROSITE" id="PS50262">
    <property type="entry name" value="G_PROTEIN_RECEP_F1_2"/>
    <property type="match status" value="1"/>
</dbReference>
<evidence type="ECO:0000256" key="5">
    <source>
        <dbReference type="SAM" id="Phobius"/>
    </source>
</evidence>
<dbReference type="PRINTS" id="PR00237">
    <property type="entry name" value="GPCRRHODOPSN"/>
</dbReference>
<accession>A0A9D4RT58</accession>
<comment type="caution">
    <text evidence="7">The sequence shown here is derived from an EMBL/GenBank/DDBJ whole genome shotgun (WGS) entry which is preliminary data.</text>
</comment>
<dbReference type="InterPro" id="IPR052954">
    <property type="entry name" value="GPCR-Ligand_Int"/>
</dbReference>
<evidence type="ECO:0000313" key="8">
    <source>
        <dbReference type="Proteomes" id="UP000828390"/>
    </source>
</evidence>
<dbReference type="SUPFAM" id="SSF81321">
    <property type="entry name" value="Family A G protein-coupled receptor-like"/>
    <property type="match status" value="1"/>
</dbReference>
<dbReference type="Pfam" id="PF00001">
    <property type="entry name" value="7tm_1"/>
    <property type="match status" value="1"/>
</dbReference>
<evidence type="ECO:0000256" key="4">
    <source>
        <dbReference type="ARBA" id="ARBA00023136"/>
    </source>
</evidence>
<evidence type="ECO:0000256" key="2">
    <source>
        <dbReference type="ARBA" id="ARBA00022692"/>
    </source>
</evidence>
<evidence type="ECO:0000256" key="3">
    <source>
        <dbReference type="ARBA" id="ARBA00022989"/>
    </source>
</evidence>
<feature type="transmembrane region" description="Helical" evidence="5">
    <location>
        <begin position="53"/>
        <end position="74"/>
    </location>
</feature>
<evidence type="ECO:0000259" key="6">
    <source>
        <dbReference type="PROSITE" id="PS50262"/>
    </source>
</evidence>
<feature type="domain" description="G-protein coupled receptors family 1 profile" evidence="6">
    <location>
        <begin position="33"/>
        <end position="172"/>
    </location>
</feature>
<protein>
    <recommendedName>
        <fullName evidence="6">G-protein coupled receptors family 1 profile domain-containing protein</fullName>
    </recommendedName>
</protein>
<feature type="transmembrane region" description="Helical" evidence="5">
    <location>
        <begin position="16"/>
        <end position="41"/>
    </location>
</feature>
<dbReference type="PANTHER" id="PTHR46641">
    <property type="entry name" value="FMRFAMIDE RECEPTOR-RELATED"/>
    <property type="match status" value="1"/>
</dbReference>
<name>A0A9D4RT58_DREPO</name>
<dbReference type="PANTHER" id="PTHR46641:SF25">
    <property type="entry name" value="CNMAMIDE RECEPTOR-RELATED"/>
    <property type="match status" value="1"/>
</dbReference>
<sequence>MYDCRPFHCRDSFIYYWLWATVPVLLIPIGVVSNILNIIILSRRRIRKFFTSVYLLFLAVSDMLFMLSSCLPETMKEMTGKRLVDKSNVICKTINLIVHTSGGFSVWLLVLLTTERVIRTKWPYVARARLTCRNALKASWVTADMCALFPAPYFFGYDLRPVIPVILNSIKL</sequence>
<gene>
    <name evidence="7" type="ORF">DPMN_001558</name>
</gene>
<dbReference type="InterPro" id="IPR017452">
    <property type="entry name" value="GPCR_Rhodpsn_7TM"/>
</dbReference>
<reference evidence="7" key="1">
    <citation type="journal article" date="2019" name="bioRxiv">
        <title>The Genome of the Zebra Mussel, Dreissena polymorpha: A Resource for Invasive Species Research.</title>
        <authorList>
            <person name="McCartney M.A."/>
            <person name="Auch B."/>
            <person name="Kono T."/>
            <person name="Mallez S."/>
            <person name="Zhang Y."/>
            <person name="Obille A."/>
            <person name="Becker A."/>
            <person name="Abrahante J.E."/>
            <person name="Garbe J."/>
            <person name="Badalamenti J.P."/>
            <person name="Herman A."/>
            <person name="Mangelson H."/>
            <person name="Liachko I."/>
            <person name="Sullivan S."/>
            <person name="Sone E.D."/>
            <person name="Koren S."/>
            <person name="Silverstein K.A.T."/>
            <person name="Beckman K.B."/>
            <person name="Gohl D.M."/>
        </authorList>
    </citation>
    <scope>NUCLEOTIDE SEQUENCE</scope>
    <source>
        <strain evidence="7">Duluth1</strain>
        <tissue evidence="7">Whole animal</tissue>
    </source>
</reference>
<keyword evidence="3 5" id="KW-1133">Transmembrane helix</keyword>